<dbReference type="EMBL" id="SOGT01000012">
    <property type="protein sequence ID" value="TFD25098.1"/>
    <property type="molecule type" value="Genomic_DNA"/>
</dbReference>
<evidence type="ECO:0000256" key="1">
    <source>
        <dbReference type="SAM" id="Phobius"/>
    </source>
</evidence>
<accession>A0A4R8ZES2</accession>
<evidence type="ECO:0000313" key="3">
    <source>
        <dbReference type="Proteomes" id="UP000298424"/>
    </source>
</evidence>
<evidence type="ECO:0000313" key="2">
    <source>
        <dbReference type="EMBL" id="TFD25098.1"/>
    </source>
</evidence>
<dbReference type="AlphaFoldDB" id="A0A4R8ZES2"/>
<dbReference type="OrthoDB" id="370998at85006"/>
<protein>
    <submittedName>
        <fullName evidence="2">Uncharacterized protein</fullName>
    </submittedName>
</protein>
<keyword evidence="1" id="KW-0472">Membrane</keyword>
<keyword evidence="1" id="KW-0812">Transmembrane</keyword>
<gene>
    <name evidence="2" type="ORF">E3T27_09950</name>
</gene>
<reference evidence="2 3" key="1">
    <citation type="submission" date="2019-03" db="EMBL/GenBank/DDBJ databases">
        <title>Genomics of glacier-inhabiting Cryobacterium strains.</title>
        <authorList>
            <person name="Liu Q."/>
            <person name="Xin Y.-H."/>
        </authorList>
    </citation>
    <scope>NUCLEOTIDE SEQUENCE [LARGE SCALE GENOMIC DNA]</scope>
    <source>
        <strain evidence="2 3">TMT1-1</strain>
    </source>
</reference>
<keyword evidence="1" id="KW-1133">Transmembrane helix</keyword>
<comment type="caution">
    <text evidence="2">The sequence shown here is derived from an EMBL/GenBank/DDBJ whole genome shotgun (WGS) entry which is preliminary data.</text>
</comment>
<name>A0A4R8ZES2_9MICO</name>
<feature type="transmembrane region" description="Helical" evidence="1">
    <location>
        <begin position="149"/>
        <end position="167"/>
    </location>
</feature>
<dbReference type="RefSeq" id="WP_134572503.1">
    <property type="nucleotide sequence ID" value="NZ_SOGT01000012.1"/>
</dbReference>
<sequence>MDNSAVAAESAQAAMLSDEVALIAEDNRDRSIQSASGYVATGLAFDLAEGDQFVVDGSGQSATLSNAEGQILLSLEAPSLTRGGGTETLPAKFSVLDNVLQVVPLDATAGQTSLNQHASCFESWLAGFIVGVSGELLVCLPIGLAFAPAGVACAVGLAGFAAVLNFSRSCG</sequence>
<proteinExistence type="predicted"/>
<organism evidence="2 3">
    <name type="scientific">Cryobacterium lyxosi</name>
    <dbReference type="NCBI Taxonomy" id="1259228"/>
    <lineage>
        <taxon>Bacteria</taxon>
        <taxon>Bacillati</taxon>
        <taxon>Actinomycetota</taxon>
        <taxon>Actinomycetes</taxon>
        <taxon>Micrococcales</taxon>
        <taxon>Microbacteriaceae</taxon>
        <taxon>Cryobacterium</taxon>
    </lineage>
</organism>
<dbReference type="Proteomes" id="UP000298424">
    <property type="component" value="Unassembled WGS sequence"/>
</dbReference>
<keyword evidence="3" id="KW-1185">Reference proteome</keyword>